<name>A0A378YIL8_9BURK</name>
<dbReference type="CDD" id="cd00051">
    <property type="entry name" value="EFh"/>
    <property type="match status" value="2"/>
</dbReference>
<feature type="domain" description="EF-hand" evidence="2">
    <location>
        <begin position="87"/>
        <end position="122"/>
    </location>
</feature>
<feature type="compositionally biased region" description="Pro residues" evidence="1">
    <location>
        <begin position="60"/>
        <end position="69"/>
    </location>
</feature>
<dbReference type="GeneID" id="57199784"/>
<feature type="domain" description="EF-hand" evidence="2">
    <location>
        <begin position="149"/>
        <end position="184"/>
    </location>
</feature>
<reference evidence="3 5" key="1">
    <citation type="submission" date="2018-06" db="EMBL/GenBank/DDBJ databases">
        <authorList>
            <consortium name="Pathogen Informatics"/>
            <person name="Doyle S."/>
        </authorList>
    </citation>
    <scope>NUCLEOTIDE SEQUENCE [LARGE SCALE GENOMIC DNA]</scope>
    <source>
        <strain evidence="3 5">NCTC13160</strain>
    </source>
</reference>
<dbReference type="EMBL" id="UGSG01000001">
    <property type="protein sequence ID" value="SUA76331.1"/>
    <property type="molecule type" value="Genomic_DNA"/>
</dbReference>
<dbReference type="SUPFAM" id="SSF47473">
    <property type="entry name" value="EF-hand"/>
    <property type="match status" value="1"/>
</dbReference>
<dbReference type="GO" id="GO:0005509">
    <property type="term" value="F:calcium ion binding"/>
    <property type="evidence" value="ECO:0007669"/>
    <property type="project" value="InterPro"/>
</dbReference>
<dbReference type="PANTHER" id="PTHR10827:SF85">
    <property type="entry name" value="CALCIUM-BINDING PROTEIN"/>
    <property type="match status" value="1"/>
</dbReference>
<dbReference type="PROSITE" id="PS00018">
    <property type="entry name" value="EF_HAND_1"/>
    <property type="match status" value="1"/>
</dbReference>
<dbReference type="InterPro" id="IPR018247">
    <property type="entry name" value="EF_Hand_1_Ca_BS"/>
</dbReference>
<dbReference type="Proteomes" id="UP000361468">
    <property type="component" value="Unassembled WGS sequence"/>
</dbReference>
<organism evidence="3 5">
    <name type="scientific">Pandoraea pnomenusa</name>
    <dbReference type="NCBI Taxonomy" id="93220"/>
    <lineage>
        <taxon>Bacteria</taxon>
        <taxon>Pseudomonadati</taxon>
        <taxon>Pseudomonadota</taxon>
        <taxon>Betaproteobacteria</taxon>
        <taxon>Burkholderiales</taxon>
        <taxon>Burkholderiaceae</taxon>
        <taxon>Pandoraea</taxon>
    </lineage>
</organism>
<dbReference type="AlphaFoldDB" id="A0A378YIL8"/>
<accession>A0A378YIL8</accession>
<dbReference type="PROSITE" id="PS50222">
    <property type="entry name" value="EF_HAND_2"/>
    <property type="match status" value="2"/>
</dbReference>
<evidence type="ECO:0000313" key="4">
    <source>
        <dbReference type="EMBL" id="VVE68599.1"/>
    </source>
</evidence>
<dbReference type="InterPro" id="IPR002048">
    <property type="entry name" value="EF_hand_dom"/>
</dbReference>
<evidence type="ECO:0000313" key="5">
    <source>
        <dbReference type="Proteomes" id="UP000254573"/>
    </source>
</evidence>
<dbReference type="Gene3D" id="1.10.238.10">
    <property type="entry name" value="EF-hand"/>
    <property type="match status" value="2"/>
</dbReference>
<dbReference type="Pfam" id="PF13202">
    <property type="entry name" value="EF-hand_5"/>
    <property type="match status" value="1"/>
</dbReference>
<dbReference type="Pfam" id="PF13499">
    <property type="entry name" value="EF-hand_7"/>
    <property type="match status" value="1"/>
</dbReference>
<dbReference type="KEGG" id="ppnm:LV28_25035"/>
<dbReference type="InterPro" id="IPR011992">
    <property type="entry name" value="EF-hand-dom_pair"/>
</dbReference>
<proteinExistence type="predicted"/>
<dbReference type="RefSeq" id="WP_051610670.1">
    <property type="nucleotide sequence ID" value="NC_023018.2"/>
</dbReference>
<keyword evidence="6" id="KW-1185">Reference proteome</keyword>
<gene>
    <name evidence="3" type="ORF">NCTC13160_01338</name>
    <name evidence="4" type="ORF">PPN31119_02982</name>
</gene>
<evidence type="ECO:0000259" key="2">
    <source>
        <dbReference type="PROSITE" id="PS50222"/>
    </source>
</evidence>
<evidence type="ECO:0000256" key="1">
    <source>
        <dbReference type="SAM" id="MobiDB-lite"/>
    </source>
</evidence>
<dbReference type="PANTHER" id="PTHR10827">
    <property type="entry name" value="RETICULOCALBIN"/>
    <property type="match status" value="1"/>
</dbReference>
<feature type="region of interest" description="Disordered" evidence="1">
    <location>
        <begin position="56"/>
        <end position="79"/>
    </location>
</feature>
<dbReference type="Proteomes" id="UP000254573">
    <property type="component" value="Unassembled WGS sequence"/>
</dbReference>
<dbReference type="SMART" id="SM00054">
    <property type="entry name" value="EFh"/>
    <property type="match status" value="3"/>
</dbReference>
<protein>
    <submittedName>
        <fullName evidence="4">Calcium-binding EF-hand</fullName>
    </submittedName>
    <submittedName>
        <fullName evidence="3">Transaldolase/EF-hand domain-containing protein</fullName>
    </submittedName>
</protein>
<dbReference type="STRING" id="93220.A6P55_03970"/>
<sequence>MTSQVTLRQRSLRTLSARRLGRRTLAAAALCVGAAALTLAAVPGYAQQARAPINGVVPTTPVPPPPPAAAPGAQGPDYGDAADQNAALGLYLQRSFDVIDANHDGKIDRNEWAAYQRNQLQARRATFERYFRAADKDGDGYLSRDETAAAEPFLYQHFDQIDVNHDGKLSPAEIRAFFRRYYHEREQADAATTKP</sequence>
<reference evidence="4 6" key="2">
    <citation type="submission" date="2019-08" db="EMBL/GenBank/DDBJ databases">
        <authorList>
            <person name="Peeters C."/>
        </authorList>
    </citation>
    <scope>NUCLEOTIDE SEQUENCE [LARGE SCALE GENOMIC DNA]</scope>
    <source>
        <strain evidence="4 6">LMG 31119</strain>
    </source>
</reference>
<evidence type="ECO:0000313" key="3">
    <source>
        <dbReference type="EMBL" id="SUA76331.1"/>
    </source>
</evidence>
<evidence type="ECO:0000313" key="6">
    <source>
        <dbReference type="Proteomes" id="UP000361468"/>
    </source>
</evidence>
<feature type="compositionally biased region" description="Low complexity" evidence="1">
    <location>
        <begin position="70"/>
        <end position="79"/>
    </location>
</feature>
<dbReference type="OrthoDB" id="5461251at2"/>
<dbReference type="EMBL" id="CABPSO010000009">
    <property type="protein sequence ID" value="VVE68599.1"/>
    <property type="molecule type" value="Genomic_DNA"/>
</dbReference>